<gene>
    <name evidence="1" type="ORF">SPELUC_LOCUS7416</name>
</gene>
<dbReference type="Proteomes" id="UP000789366">
    <property type="component" value="Unassembled WGS sequence"/>
</dbReference>
<sequence>MSPPPPGLIIVTFPILSILSPQHCPIQGLAKGHLIPIVNAIIGETDMVGDDSTYDLREDDDYNIDEGRPLNNLSREKLE</sequence>
<dbReference type="EMBL" id="CAJVPW010009765">
    <property type="protein sequence ID" value="CAG8608727.1"/>
    <property type="molecule type" value="Genomic_DNA"/>
</dbReference>
<reference evidence="1" key="1">
    <citation type="submission" date="2021-06" db="EMBL/GenBank/DDBJ databases">
        <authorList>
            <person name="Kallberg Y."/>
            <person name="Tangrot J."/>
            <person name="Rosling A."/>
        </authorList>
    </citation>
    <scope>NUCLEOTIDE SEQUENCE</scope>
    <source>
        <strain evidence="1">28 12/20/2015</strain>
    </source>
</reference>
<proteinExistence type="predicted"/>
<name>A0ACA9MR54_9GLOM</name>
<comment type="caution">
    <text evidence="1">The sequence shown here is derived from an EMBL/GenBank/DDBJ whole genome shotgun (WGS) entry which is preliminary data.</text>
</comment>
<keyword evidence="2" id="KW-1185">Reference proteome</keyword>
<protein>
    <submittedName>
        <fullName evidence="1">3688_t:CDS:1</fullName>
    </submittedName>
</protein>
<organism evidence="1 2">
    <name type="scientific">Cetraspora pellucida</name>
    <dbReference type="NCBI Taxonomy" id="1433469"/>
    <lineage>
        <taxon>Eukaryota</taxon>
        <taxon>Fungi</taxon>
        <taxon>Fungi incertae sedis</taxon>
        <taxon>Mucoromycota</taxon>
        <taxon>Glomeromycotina</taxon>
        <taxon>Glomeromycetes</taxon>
        <taxon>Diversisporales</taxon>
        <taxon>Gigasporaceae</taxon>
        <taxon>Cetraspora</taxon>
    </lineage>
</organism>
<evidence type="ECO:0000313" key="2">
    <source>
        <dbReference type="Proteomes" id="UP000789366"/>
    </source>
</evidence>
<evidence type="ECO:0000313" key="1">
    <source>
        <dbReference type="EMBL" id="CAG8608727.1"/>
    </source>
</evidence>
<accession>A0ACA9MR54</accession>